<proteinExistence type="predicted"/>
<feature type="compositionally biased region" description="Polar residues" evidence="5">
    <location>
        <begin position="259"/>
        <end position="272"/>
    </location>
</feature>
<feature type="region of interest" description="Disordered" evidence="5">
    <location>
        <begin position="87"/>
        <end position="181"/>
    </location>
</feature>
<dbReference type="Proteomes" id="UP000728032">
    <property type="component" value="Unassembled WGS sequence"/>
</dbReference>
<keyword evidence="8" id="KW-1185">Reference proteome</keyword>
<feature type="region of interest" description="Disordered" evidence="5">
    <location>
        <begin position="525"/>
        <end position="548"/>
    </location>
</feature>
<evidence type="ECO:0000259" key="6">
    <source>
        <dbReference type="PROSITE" id="PS50089"/>
    </source>
</evidence>
<feature type="compositionally biased region" description="Basic residues" evidence="5">
    <location>
        <begin position="525"/>
        <end position="534"/>
    </location>
</feature>
<dbReference type="InterPro" id="IPR001841">
    <property type="entry name" value="Znf_RING"/>
</dbReference>
<dbReference type="Gene3D" id="3.30.40.10">
    <property type="entry name" value="Zinc/RING finger domain, C3HC4 (zinc finger)"/>
    <property type="match status" value="1"/>
</dbReference>
<feature type="compositionally biased region" description="Basic residues" evidence="5">
    <location>
        <begin position="289"/>
        <end position="301"/>
    </location>
</feature>
<feature type="compositionally biased region" description="Polar residues" evidence="5">
    <location>
        <begin position="112"/>
        <end position="121"/>
    </location>
</feature>
<dbReference type="InterPro" id="IPR013083">
    <property type="entry name" value="Znf_RING/FYVE/PHD"/>
</dbReference>
<evidence type="ECO:0000313" key="7">
    <source>
        <dbReference type="EMBL" id="CAD7642746.1"/>
    </source>
</evidence>
<keyword evidence="1" id="KW-0479">Metal-binding</keyword>
<sequence length="705" mass="78459">MPLELNAQYYSLSTGRLAVSTTKRYPLSSLLCHSLHTSTPSDYLSVIGGQRRTITNKCLHNCIDLALLETMVLQHSQHLQHSPNHFQHIQHSNDNIGRKSESPSRKRRRTSMNTQTDSPSPNWGLGFNGHLIDQSSDRNLRSRSRNSQTPNPRRPINPMVANSGHIPSPNGDRYNASRLRRSPSGRRCCLYARTSPPIIQNIQSNQNTCQSSIGGFAGLMGSAPIPPTYRFDDSESLPNSHHNQSHHQSHQNNHRNAHINHQNSPQPTQASNHTNISNAVYAQLLNASHPHHHNHHHNHHNHPIDSHSGSHSYRGSHMTANPHNTPHNPNIASQSVCMCCLHQLRLASPQVCPIAHHPFHHSVLIVSFPILQVSPTGNGQAFASLFGAPGARQYNLAQAPPLQNFPLGLANTYRRTGSGAQLNEPTLMPDLDSSRIRAYSHANHPNLPLNLATLAAAASQQYQQQQHPHHSHPHLGSSGSHTSQYIQPTSPLHHISIPGVTNFMHVESQQLNDYLCIQSPRLLARRGNHRRSQRSHSFNAPQPAPPPPYQNIMPVPPTTSPPVSNQSFPTMFHVLAAMFSNPQHQHLQAASFGVADFVTNPESPEAENYEALLSLAERLGEAKPRGLARSDIEQLPSYRYKPENAHESDQTTCVVCMCDFEAKQNLRVLPCAHEFHVRCVDKWLKTNRTCPICRGDASLNDHESD</sequence>
<evidence type="ECO:0000256" key="3">
    <source>
        <dbReference type="ARBA" id="ARBA00022833"/>
    </source>
</evidence>
<feature type="region of interest" description="Disordered" evidence="5">
    <location>
        <begin position="459"/>
        <end position="491"/>
    </location>
</feature>
<evidence type="ECO:0000256" key="5">
    <source>
        <dbReference type="SAM" id="MobiDB-lite"/>
    </source>
</evidence>
<dbReference type="EMBL" id="OC916000">
    <property type="protein sequence ID" value="CAD7642746.1"/>
    <property type="molecule type" value="Genomic_DNA"/>
</dbReference>
<dbReference type="OrthoDB" id="1714475at2759"/>
<dbReference type="PROSITE" id="PS50089">
    <property type="entry name" value="ZF_RING_2"/>
    <property type="match status" value="1"/>
</dbReference>
<dbReference type="GO" id="GO:0008270">
    <property type="term" value="F:zinc ion binding"/>
    <property type="evidence" value="ECO:0007669"/>
    <property type="project" value="UniProtKB-KW"/>
</dbReference>
<feature type="region of interest" description="Disordered" evidence="5">
    <location>
        <begin position="226"/>
        <end position="272"/>
    </location>
</feature>
<evidence type="ECO:0000313" key="8">
    <source>
        <dbReference type="Proteomes" id="UP000728032"/>
    </source>
</evidence>
<dbReference type="PANTHER" id="PTHR46171:SF3">
    <property type="entry name" value="GH10160P"/>
    <property type="match status" value="1"/>
</dbReference>
<dbReference type="FunFam" id="3.30.40.10:FF:000024">
    <property type="entry name" value="RING finger protein 44 isoform X1"/>
    <property type="match status" value="1"/>
</dbReference>
<keyword evidence="3" id="KW-0862">Zinc</keyword>
<feature type="compositionally biased region" description="Basic residues" evidence="5">
    <location>
        <begin position="243"/>
        <end position="258"/>
    </location>
</feature>
<protein>
    <recommendedName>
        <fullName evidence="6">RING-type domain-containing protein</fullName>
    </recommendedName>
</protein>
<feature type="domain" description="RING-type" evidence="6">
    <location>
        <begin position="653"/>
        <end position="694"/>
    </location>
</feature>
<dbReference type="PANTHER" id="PTHR46171">
    <property type="entry name" value="GH10160P"/>
    <property type="match status" value="1"/>
</dbReference>
<evidence type="ECO:0000256" key="2">
    <source>
        <dbReference type="ARBA" id="ARBA00022771"/>
    </source>
</evidence>
<dbReference type="GO" id="GO:0061630">
    <property type="term" value="F:ubiquitin protein ligase activity"/>
    <property type="evidence" value="ECO:0007669"/>
    <property type="project" value="TreeGrafter"/>
</dbReference>
<dbReference type="AlphaFoldDB" id="A0A7R9LJA4"/>
<reference evidence="7" key="1">
    <citation type="submission" date="2020-11" db="EMBL/GenBank/DDBJ databases">
        <authorList>
            <person name="Tran Van P."/>
        </authorList>
    </citation>
    <scope>NUCLEOTIDE SEQUENCE</scope>
</reference>
<feature type="region of interest" description="Disordered" evidence="5">
    <location>
        <begin position="289"/>
        <end position="327"/>
    </location>
</feature>
<gene>
    <name evidence="7" type="ORF">ONB1V03_LOCUS3762</name>
</gene>
<name>A0A7R9LJA4_9ACAR</name>
<feature type="compositionally biased region" description="Low complexity" evidence="5">
    <location>
        <begin position="306"/>
        <end position="327"/>
    </location>
</feature>
<evidence type="ECO:0000256" key="4">
    <source>
        <dbReference type="PROSITE-ProRule" id="PRU00175"/>
    </source>
</evidence>
<accession>A0A7R9LJA4</accession>
<keyword evidence="2 4" id="KW-0863">Zinc-finger</keyword>
<dbReference type="SUPFAM" id="SSF57850">
    <property type="entry name" value="RING/U-box"/>
    <property type="match status" value="1"/>
</dbReference>
<evidence type="ECO:0000256" key="1">
    <source>
        <dbReference type="ARBA" id="ARBA00022723"/>
    </source>
</evidence>
<dbReference type="GO" id="GO:0016567">
    <property type="term" value="P:protein ubiquitination"/>
    <property type="evidence" value="ECO:0007669"/>
    <property type="project" value="TreeGrafter"/>
</dbReference>
<dbReference type="EMBL" id="CAJPVJ010001175">
    <property type="protein sequence ID" value="CAG2164203.1"/>
    <property type="molecule type" value="Genomic_DNA"/>
</dbReference>
<dbReference type="Pfam" id="PF13639">
    <property type="entry name" value="zf-RING_2"/>
    <property type="match status" value="1"/>
</dbReference>
<dbReference type="SMART" id="SM00184">
    <property type="entry name" value="RING"/>
    <property type="match status" value="1"/>
</dbReference>
<organism evidence="7">
    <name type="scientific">Oppiella nova</name>
    <dbReference type="NCBI Taxonomy" id="334625"/>
    <lineage>
        <taxon>Eukaryota</taxon>
        <taxon>Metazoa</taxon>
        <taxon>Ecdysozoa</taxon>
        <taxon>Arthropoda</taxon>
        <taxon>Chelicerata</taxon>
        <taxon>Arachnida</taxon>
        <taxon>Acari</taxon>
        <taxon>Acariformes</taxon>
        <taxon>Sarcoptiformes</taxon>
        <taxon>Oribatida</taxon>
        <taxon>Brachypylina</taxon>
        <taxon>Oppioidea</taxon>
        <taxon>Oppiidae</taxon>
        <taxon>Oppiella</taxon>
    </lineage>
</organism>